<dbReference type="SUPFAM" id="SSF52317">
    <property type="entry name" value="Class I glutamine amidotransferase-like"/>
    <property type="match status" value="1"/>
</dbReference>
<keyword evidence="2" id="KW-0378">Hydrolase</keyword>
<dbReference type="CDD" id="cd01750">
    <property type="entry name" value="GATase1_CobQ"/>
    <property type="match status" value="1"/>
</dbReference>
<reference evidence="4 5" key="2">
    <citation type="journal article" date="2020" name="Cell Rep.">
        <title>Acquisition and Adaptation of Ultra-small Parasitic Reduced Genome Bacteria to Mammalian Hosts.</title>
        <authorList>
            <person name="McLean J.S."/>
            <person name="Bor B."/>
            <person name="Kerns K.A."/>
            <person name="Liu Q."/>
            <person name="To T.T."/>
            <person name="Solden L."/>
            <person name="Hendrickson E.L."/>
            <person name="Wrighton K."/>
            <person name="Shi W."/>
            <person name="He X."/>
        </authorList>
    </citation>
    <scope>NUCLEOTIDE SEQUENCE [LARGE SCALE GENOMIC DNA]</scope>
    <source>
        <strain evidence="4 5">TM7_CMJM_G6_1_HOT_870</strain>
    </source>
</reference>
<dbReference type="EC" id="3.5.1.2" evidence="2"/>
<evidence type="ECO:0000313" key="5">
    <source>
        <dbReference type="Proteomes" id="UP001190925"/>
    </source>
</evidence>
<protein>
    <recommendedName>
        <fullName evidence="2">Lipid II isoglutaminyl synthase (glutamine-hydrolyzing) subunit GatD</fullName>
        <ecNumber evidence="2">6.3.5.13</ecNumber>
    </recommendedName>
    <alternativeName>
        <fullName evidence="2">Lipid II isoglutaminyl synthase glutaminase subunit</fullName>
        <ecNumber evidence="2">3.5.1.2</ecNumber>
    </alternativeName>
</protein>
<comment type="function">
    <text evidence="2">The lipid II isoglutaminyl synthase complex catalyzes the formation of alpha-D-isoglutamine in the cell wall lipid II stem peptide. The GatD subunit catalyzes the hydrolysis of glutamine to glutamate and ammonia. The resulting ammonia molecule is channeled to the active site of MurT.</text>
</comment>
<dbReference type="PANTHER" id="PTHR21343:SF9">
    <property type="entry name" value="LIPID II ISOGLUTAMINYL SYNTHASE (GLUTAMINE-HYDROLYZING) SUBUNIT GATD"/>
    <property type="match status" value="1"/>
</dbReference>
<dbReference type="InterPro" id="IPR043702">
    <property type="entry name" value="Lipid_II_synth_GatD"/>
</dbReference>
<name>A0ABY0FL88_9BACT</name>
<dbReference type="PROSITE" id="PS51274">
    <property type="entry name" value="GATASE_COBBQ"/>
    <property type="match status" value="1"/>
</dbReference>
<feature type="active site" description="Nucleophile" evidence="2">
    <location>
        <position position="91"/>
    </location>
</feature>
<keyword evidence="2" id="KW-0436">Ligase</keyword>
<keyword evidence="2" id="KW-0133">Cell shape</keyword>
<sequence>MLKIVWLYWKSMNIYGDYGNILALEKQLKIHGLKYQIIHYDIGDKFPEDADIVIGGGGQDSSQNKIQDDLMAIAPKLIELAKKGVPMLMICGMYQLFGNYFETSNGEKIKGLNILEGVKTVAGDERLIGNIVVKDDRFGDVVGYENHSGQTYLSGKVKPFGKVKNGCGNNMTGSSEGAIYKNIIGTYLHGPILPKNPRVTLFLIEKALENKKHELPAVTFENIEEKQKLKRITKIAKEIAKSRPR</sequence>
<feature type="active site" evidence="2">
    <location>
        <position position="189"/>
    </location>
</feature>
<keyword evidence="5" id="KW-1185">Reference proteome</keyword>
<comment type="pathway">
    <text evidence="2">Cell wall biogenesis; peptidoglycan biosynthesis.</text>
</comment>
<dbReference type="Gene3D" id="3.40.50.880">
    <property type="match status" value="1"/>
</dbReference>
<comment type="catalytic activity">
    <reaction evidence="2">
        <text>L-glutamine + H2O = L-glutamate + NH4(+)</text>
        <dbReference type="Rhea" id="RHEA:15889"/>
        <dbReference type="ChEBI" id="CHEBI:15377"/>
        <dbReference type="ChEBI" id="CHEBI:28938"/>
        <dbReference type="ChEBI" id="CHEBI:29985"/>
        <dbReference type="ChEBI" id="CHEBI:58359"/>
        <dbReference type="EC" id="3.5.1.2"/>
    </reaction>
</comment>
<gene>
    <name evidence="4" type="primary">cobQ</name>
    <name evidence="2" type="synonym">gatD</name>
    <name evidence="4" type="ORF">G6CMJM_00052</name>
</gene>
<dbReference type="Pfam" id="PF07685">
    <property type="entry name" value="GATase_3"/>
    <property type="match status" value="1"/>
</dbReference>
<accession>A0ABY0FL88</accession>
<dbReference type="PANTHER" id="PTHR21343">
    <property type="entry name" value="DETHIOBIOTIN SYNTHETASE"/>
    <property type="match status" value="1"/>
</dbReference>
<evidence type="ECO:0000313" key="4">
    <source>
        <dbReference type="EMBL" id="RYC72950.1"/>
    </source>
</evidence>
<feature type="domain" description="CobB/CobQ-like glutamine amidotransferase" evidence="3">
    <location>
        <begin position="3"/>
        <end position="196"/>
    </location>
</feature>
<evidence type="ECO:0000256" key="2">
    <source>
        <dbReference type="HAMAP-Rule" id="MF_02213"/>
    </source>
</evidence>
<dbReference type="InterPro" id="IPR033949">
    <property type="entry name" value="CobQ_GATase1"/>
</dbReference>
<dbReference type="EC" id="6.3.5.13" evidence="2"/>
<proteinExistence type="inferred from homology"/>
<comment type="similarity">
    <text evidence="2">Belongs to the CobB/CobQ family. GatD subfamily.</text>
</comment>
<dbReference type="Proteomes" id="UP001190925">
    <property type="component" value="Unassembled WGS sequence"/>
</dbReference>
<dbReference type="EMBL" id="PRLK01000001">
    <property type="protein sequence ID" value="RYC72950.1"/>
    <property type="molecule type" value="Genomic_DNA"/>
</dbReference>
<feature type="binding site" evidence="2">
    <location>
        <position position="126"/>
    </location>
    <ligand>
        <name>substrate</name>
    </ligand>
</feature>
<dbReference type="InterPro" id="IPR029062">
    <property type="entry name" value="Class_I_gatase-like"/>
</dbReference>
<dbReference type="InterPro" id="IPR011698">
    <property type="entry name" value="GATase_3"/>
</dbReference>
<comment type="catalytic activity">
    <reaction evidence="2">
        <text>beta-D-GlcNAc-(1-&gt;4)-Mur2Ac(oyl-L-Ala-gamma-D-Glu-L-Lys-D-Ala-D-Ala)-di-trans,octa-cis-undecaprenyl diphosphate + L-glutamine + ATP + H2O = beta-D-GlcNAc-(1-&gt;4)-Mur2Ac(oyl-L-Ala-D-isoglutaminyl-L-Lys-D-Ala-D-Ala)-di-trans,octa-cis-undecaprenyl diphosphate + L-glutamate + ADP + phosphate + H(+)</text>
        <dbReference type="Rhea" id="RHEA:57928"/>
        <dbReference type="ChEBI" id="CHEBI:15377"/>
        <dbReference type="ChEBI" id="CHEBI:15378"/>
        <dbReference type="ChEBI" id="CHEBI:29985"/>
        <dbReference type="ChEBI" id="CHEBI:30616"/>
        <dbReference type="ChEBI" id="CHEBI:43474"/>
        <dbReference type="ChEBI" id="CHEBI:58359"/>
        <dbReference type="ChEBI" id="CHEBI:60033"/>
        <dbReference type="ChEBI" id="CHEBI:62233"/>
        <dbReference type="ChEBI" id="CHEBI:456216"/>
        <dbReference type="EC" id="6.3.5.13"/>
    </reaction>
</comment>
<keyword evidence="2" id="KW-0961">Cell wall biogenesis/degradation</keyword>
<evidence type="ECO:0000259" key="3">
    <source>
        <dbReference type="Pfam" id="PF07685"/>
    </source>
</evidence>
<evidence type="ECO:0000256" key="1">
    <source>
        <dbReference type="ARBA" id="ARBA00022962"/>
    </source>
</evidence>
<keyword evidence="2" id="KW-0573">Peptidoglycan synthesis</keyword>
<comment type="caution">
    <text evidence="4">The sequence shown here is derived from an EMBL/GenBank/DDBJ whole genome shotgun (WGS) entry which is preliminary data.</text>
</comment>
<dbReference type="RefSeq" id="WP_129718486.1">
    <property type="nucleotide sequence ID" value="NZ_PRLK01000001.1"/>
</dbReference>
<keyword evidence="1 2" id="KW-0315">Glutamine amidotransferase</keyword>
<comment type="subunit">
    <text evidence="2">Forms a heterodimer with MurT.</text>
</comment>
<reference evidence="4 5" key="1">
    <citation type="journal article" date="2018" name="bioRxiv">
        <title>Evidence of independent acquisition and adaption of ultra-small bacteria to human hosts across the highly diverse yet reduced genomes of the phylum Saccharibacteria.</title>
        <authorList>
            <person name="McLean J.S."/>
            <person name="Bor B."/>
            <person name="To T.T."/>
            <person name="Liu Q."/>
            <person name="Kearns K.A."/>
            <person name="Solden L.M."/>
            <person name="Wrighton K.C."/>
            <person name="He X."/>
            <person name="Shi W."/>
        </authorList>
    </citation>
    <scope>NUCLEOTIDE SEQUENCE [LARGE SCALE GENOMIC DNA]</scope>
    <source>
        <strain evidence="4 5">TM7_CMJM_G6_1_HOT_870</strain>
    </source>
</reference>
<organism evidence="4 5">
    <name type="scientific">Candidatus Nanogingivalis gingivitcus</name>
    <dbReference type="NCBI Taxonomy" id="2171992"/>
    <lineage>
        <taxon>Bacteria</taxon>
        <taxon>Candidatus Saccharimonadota</taxon>
        <taxon>Candidatus Nanosyncoccalia</taxon>
        <taxon>Candidatus Nanogingivales</taxon>
        <taxon>Candidatus Nanogingivalaceae</taxon>
        <taxon>Candidatus Nanogingivalis</taxon>
    </lineage>
</organism>
<dbReference type="HAMAP" id="MF_02213">
    <property type="entry name" value="Lipid_II_synth_GatD"/>
    <property type="match status" value="1"/>
</dbReference>